<evidence type="ECO:0000313" key="3">
    <source>
        <dbReference type="Proteomes" id="UP000244338"/>
    </source>
</evidence>
<dbReference type="InterPro" id="IPR011991">
    <property type="entry name" value="ArsR-like_HTH"/>
</dbReference>
<gene>
    <name evidence="2" type="ORF">BSOLF_0136</name>
</gene>
<dbReference type="Gene3D" id="1.10.10.10">
    <property type="entry name" value="Winged helix-like DNA-binding domain superfamily/Winged helix DNA-binding domain"/>
    <property type="match status" value="1"/>
</dbReference>
<dbReference type="SUPFAM" id="SSF46785">
    <property type="entry name" value="Winged helix' DNA-binding domain"/>
    <property type="match status" value="1"/>
</dbReference>
<name>A0A2R6Y1F3_9BACL</name>
<dbReference type="Proteomes" id="UP000244338">
    <property type="component" value="Unassembled WGS sequence"/>
</dbReference>
<dbReference type="CDD" id="cd00090">
    <property type="entry name" value="HTH_ARSR"/>
    <property type="match status" value="1"/>
</dbReference>
<dbReference type="InterPro" id="IPR036390">
    <property type="entry name" value="WH_DNA-bd_sf"/>
</dbReference>
<dbReference type="AlphaFoldDB" id="A0A2R6Y1F3"/>
<evidence type="ECO:0000313" key="2">
    <source>
        <dbReference type="EMBL" id="PTQ56501.1"/>
    </source>
</evidence>
<reference evidence="3" key="1">
    <citation type="journal article" date="2018" name="Sci. Rep.">
        <title>Lignite coal burning seam in the remote Altai Mountains harbors a hydrogen-driven thermophilic microbial community.</title>
        <authorList>
            <person name="Kadnikov V.V."/>
            <person name="Mardanov A.V."/>
            <person name="Ivasenko D.A."/>
            <person name="Antsiferov D.V."/>
            <person name="Beletsky A.V."/>
            <person name="Karnachuk O.V."/>
            <person name="Ravin N.V."/>
        </authorList>
    </citation>
    <scope>NUCLEOTIDE SEQUENCE [LARGE SCALE GENOMIC DNA]</scope>
</reference>
<keyword evidence="1" id="KW-0238">DNA-binding</keyword>
<dbReference type="InterPro" id="IPR036388">
    <property type="entry name" value="WH-like_DNA-bd_sf"/>
</dbReference>
<accession>A0A2R6Y1F3</accession>
<dbReference type="GO" id="GO:0003677">
    <property type="term" value="F:DNA binding"/>
    <property type="evidence" value="ECO:0007669"/>
    <property type="project" value="UniProtKB-KW"/>
</dbReference>
<organism evidence="2 3">
    <name type="scientific">Candidatus Carbonibacillus altaicus</name>
    <dbReference type="NCBI Taxonomy" id="2163959"/>
    <lineage>
        <taxon>Bacteria</taxon>
        <taxon>Bacillati</taxon>
        <taxon>Bacillota</taxon>
        <taxon>Bacilli</taxon>
        <taxon>Bacillales</taxon>
        <taxon>Candidatus Carbonibacillus</taxon>
    </lineage>
</organism>
<protein>
    <submittedName>
        <fullName evidence="2">Transcriptional regulator</fullName>
    </submittedName>
</protein>
<dbReference type="Pfam" id="PF12840">
    <property type="entry name" value="HTH_20"/>
    <property type="match status" value="1"/>
</dbReference>
<comment type="caution">
    <text evidence="2">The sequence shown here is derived from an EMBL/GenBank/DDBJ whole genome shotgun (WGS) entry which is preliminary data.</text>
</comment>
<proteinExistence type="predicted"/>
<sequence>MNEKLLKLNTALAVPTRHAIYQYVLKHPEGVTVNDVADQFGIHPNVARLHLSKLEEVALIEAHTQHTGRGGRPGRVYTPIEKAVHLSFPPRDYEKLSVIAIKSLEALGIEGEETFVRQGEEMGYQEAMRYIEQHGLDVERMSLHEVIEHAQKITGDSGLLPEFEPIDEYSFRFHVHGCTFRELTEDHPTICSMHHAQLKGIFRAFLGKADLLKTRSKLEGAPACSYIVVQLP</sequence>
<evidence type="ECO:0000256" key="1">
    <source>
        <dbReference type="ARBA" id="ARBA00023125"/>
    </source>
</evidence>
<dbReference type="EMBL" id="PEBX01000026">
    <property type="protein sequence ID" value="PTQ56501.1"/>
    <property type="molecule type" value="Genomic_DNA"/>
</dbReference>